<reference evidence="1" key="1">
    <citation type="submission" date="2018-02" db="EMBL/GenBank/DDBJ databases">
        <title>Rhizophora mucronata_Transcriptome.</title>
        <authorList>
            <person name="Meera S.P."/>
            <person name="Sreeshan A."/>
            <person name="Augustine A."/>
        </authorList>
    </citation>
    <scope>NUCLEOTIDE SEQUENCE</scope>
    <source>
        <tissue evidence="1">Leaf</tissue>
    </source>
</reference>
<evidence type="ECO:0000313" key="1">
    <source>
        <dbReference type="EMBL" id="MBX30613.1"/>
    </source>
</evidence>
<accession>A0A2P2MK62</accession>
<sequence>MVPTASSTGFFLEFLPEAKHLSGSLIVGNNVTIFASYIIDSPFILIPNFQALLLHVCYPNAHCYIF</sequence>
<protein>
    <submittedName>
        <fullName evidence="1">Hexosyltransferase</fullName>
    </submittedName>
</protein>
<dbReference type="GO" id="GO:0016740">
    <property type="term" value="F:transferase activity"/>
    <property type="evidence" value="ECO:0007669"/>
    <property type="project" value="UniProtKB-KW"/>
</dbReference>
<organism evidence="1">
    <name type="scientific">Rhizophora mucronata</name>
    <name type="common">Asiatic mangrove</name>
    <dbReference type="NCBI Taxonomy" id="61149"/>
    <lineage>
        <taxon>Eukaryota</taxon>
        <taxon>Viridiplantae</taxon>
        <taxon>Streptophyta</taxon>
        <taxon>Embryophyta</taxon>
        <taxon>Tracheophyta</taxon>
        <taxon>Spermatophyta</taxon>
        <taxon>Magnoliopsida</taxon>
        <taxon>eudicotyledons</taxon>
        <taxon>Gunneridae</taxon>
        <taxon>Pentapetalae</taxon>
        <taxon>rosids</taxon>
        <taxon>fabids</taxon>
        <taxon>Malpighiales</taxon>
        <taxon>Rhizophoraceae</taxon>
        <taxon>Rhizophora</taxon>
    </lineage>
</organism>
<keyword evidence="1" id="KW-0808">Transferase</keyword>
<dbReference type="AlphaFoldDB" id="A0A2P2MK62"/>
<proteinExistence type="predicted"/>
<name>A0A2P2MK62_RHIMU</name>
<dbReference type="EMBL" id="GGEC01050129">
    <property type="protein sequence ID" value="MBX30613.1"/>
    <property type="molecule type" value="Transcribed_RNA"/>
</dbReference>